<comment type="caution">
    <text evidence="4">The sequence shown here is derived from an EMBL/GenBank/DDBJ whole genome shotgun (WGS) entry which is preliminary data.</text>
</comment>
<dbReference type="eggNOG" id="COG4225">
    <property type="taxonomic scope" value="Bacteria"/>
</dbReference>
<reference evidence="4 5" key="1">
    <citation type="submission" date="2011-08" db="EMBL/GenBank/DDBJ databases">
        <title>The Genome Sequence of Alistipes indistinctus YIT 12060.</title>
        <authorList>
            <consortium name="The Broad Institute Genome Sequencing Platform"/>
            <person name="Earl A."/>
            <person name="Ward D."/>
            <person name="Feldgarden M."/>
            <person name="Gevers D."/>
            <person name="Morotomi M."/>
            <person name="Young S.K."/>
            <person name="Zeng Q."/>
            <person name="Gargeya S."/>
            <person name="Fitzgerald M."/>
            <person name="Haas B."/>
            <person name="Abouelleil A."/>
            <person name="Alvarado L."/>
            <person name="Arachchi H.M."/>
            <person name="Berlin A."/>
            <person name="Brown A."/>
            <person name="Chapman S.B."/>
            <person name="Chen Z."/>
            <person name="Dunbar C."/>
            <person name="Freedman E."/>
            <person name="Gearin G."/>
            <person name="Gellesch M."/>
            <person name="Goldberg J."/>
            <person name="Griggs A."/>
            <person name="Gujja S."/>
            <person name="Heiman D."/>
            <person name="Howarth C."/>
            <person name="Larson L."/>
            <person name="Lui A."/>
            <person name="MacDonald P.J.P."/>
            <person name="Montmayeur A."/>
            <person name="Murphy C."/>
            <person name="Neiman D."/>
            <person name="Pearson M."/>
            <person name="Priest M."/>
            <person name="Roberts A."/>
            <person name="Saif S."/>
            <person name="Shea T."/>
            <person name="Shenoy N."/>
            <person name="Sisk P."/>
            <person name="Stolte C."/>
            <person name="Sykes S."/>
            <person name="Wortman J."/>
            <person name="Nusbaum C."/>
            <person name="Birren B."/>
        </authorList>
    </citation>
    <scope>NUCLEOTIDE SEQUENCE [LARGE SCALE GENOMIC DNA]</scope>
    <source>
        <strain evidence="4 5">YIT 12060</strain>
    </source>
</reference>
<feature type="chain" id="PRO_5005680685" description="Heparinase II/III-like C-terminal domain-containing protein" evidence="2">
    <location>
        <begin position="22"/>
        <end position="712"/>
    </location>
</feature>
<feature type="domain" description="Heparinase II/III-like C-terminal" evidence="3">
    <location>
        <begin position="423"/>
        <end position="614"/>
    </location>
</feature>
<dbReference type="PANTHER" id="PTHR38045">
    <property type="entry name" value="CHROMOSOME 1, WHOLE GENOME SHOTGUN SEQUENCE"/>
    <property type="match status" value="1"/>
</dbReference>
<sequence length="712" mass="79394">MKKKLWTWAAAVLMLPLVVDGSTNHSVNYAGEAAGNIAGNGVSRAAGKRTAGPVSVQPDYLEICRGILQQKLEHPYLVFTNESKKEILERVRTDPFAAEVMALLKHYGERSMLTTVEPELTINDPAARYTETNPYLDYQMFYLNGAYNLAFLYQMTGEQAYADRAFYFVNKLCAMDTWVQSAHYFEIIYPRVWPYGVPDDQVSFSYDISVADCAYVVGLVYDWLYPALAKPQRDRIRGALLEKAITRVRGNYEYQWWATAYKCNWSGICHSGVGMAALALLTEEPRLIDVLARSCEGVAGMFAHLGADNGWGEGRGYAGYGLGQSIYFMDAIKKVSGGKIDLFDTEGLKHPADFALFGLTGSFNDGEAAGPIGTSYHYNKLVEESQDPTAMYYLETYLNGDRRAKNMWELIWPRPTDIPAVKPGEASKYFPSIDWAFMRRDFSDSCMQVAAKCALADDPHHGHLDAGSVNLTWMGDTFVGEVPQRYYDQYFFNEMRWDYLYVKSSGHNTVIVDGEEQVSGKHKDQPWQPGVGGRIEKFVTGPAFDYVVMDATKAYPGEKLKSWKRTVILDKQTDAVLVLDRVGCAKGAKIEVLFHPLVDATVHDGESVTLTGKHASVDMQTLSEAPYWTTLEKQMSFRIVKNDPVQYHPCLYTTLTAPSEMNVIGTVFYPSARKAAGAVYTLERSGKVPVIACTAGGVTTRYAVAEDGVTRL</sequence>
<dbReference type="Pfam" id="PF07940">
    <property type="entry name" value="Hepar_II_III_C"/>
    <property type="match status" value="1"/>
</dbReference>
<dbReference type="Gene3D" id="2.70.98.70">
    <property type="match status" value="1"/>
</dbReference>
<evidence type="ECO:0000256" key="2">
    <source>
        <dbReference type="SAM" id="SignalP"/>
    </source>
</evidence>
<evidence type="ECO:0000256" key="1">
    <source>
        <dbReference type="ARBA" id="ARBA00004196"/>
    </source>
</evidence>
<evidence type="ECO:0000313" key="5">
    <source>
        <dbReference type="Proteomes" id="UP000006008"/>
    </source>
</evidence>
<dbReference type="GeneID" id="92816322"/>
<dbReference type="OrthoDB" id="9793856at2"/>
<dbReference type="Proteomes" id="UP000006008">
    <property type="component" value="Unassembled WGS sequence"/>
</dbReference>
<dbReference type="PANTHER" id="PTHR38045:SF1">
    <property type="entry name" value="HEPARINASE II_III-LIKE PROTEIN"/>
    <property type="match status" value="1"/>
</dbReference>
<evidence type="ECO:0000313" key="4">
    <source>
        <dbReference type="EMBL" id="EHB92953.1"/>
    </source>
</evidence>
<dbReference type="SUPFAM" id="SSF48230">
    <property type="entry name" value="Chondroitin AC/alginate lyase"/>
    <property type="match status" value="1"/>
</dbReference>
<comment type="subcellular location">
    <subcellularLocation>
        <location evidence="1">Cell envelope</location>
    </subcellularLocation>
</comment>
<dbReference type="EMBL" id="ADLD01000008">
    <property type="protein sequence ID" value="EHB92953.1"/>
    <property type="molecule type" value="Genomic_DNA"/>
</dbReference>
<dbReference type="AlphaFoldDB" id="G5H6V6"/>
<feature type="signal peptide" evidence="2">
    <location>
        <begin position="1"/>
        <end position="21"/>
    </location>
</feature>
<organism evidence="4 5">
    <name type="scientific">Alistipes indistinctus YIT 12060</name>
    <dbReference type="NCBI Taxonomy" id="742725"/>
    <lineage>
        <taxon>Bacteria</taxon>
        <taxon>Pseudomonadati</taxon>
        <taxon>Bacteroidota</taxon>
        <taxon>Bacteroidia</taxon>
        <taxon>Bacteroidales</taxon>
        <taxon>Rikenellaceae</taxon>
        <taxon>Alistipes</taxon>
    </lineage>
</organism>
<keyword evidence="2" id="KW-0732">Signal</keyword>
<dbReference type="HOGENOM" id="CLU_387661_0_0_10"/>
<dbReference type="Gene3D" id="1.50.10.100">
    <property type="entry name" value="Chondroitin AC/alginate lyase"/>
    <property type="match status" value="1"/>
</dbReference>
<dbReference type="InterPro" id="IPR012480">
    <property type="entry name" value="Hepar_II_III_C"/>
</dbReference>
<dbReference type="STRING" id="742725.HMPREF9450_00666"/>
<dbReference type="PATRIC" id="fig|742725.3.peg.722"/>
<gene>
    <name evidence="4" type="ORF">HMPREF9450_00666</name>
</gene>
<name>G5H6V6_9BACT</name>
<protein>
    <recommendedName>
        <fullName evidence="3">Heparinase II/III-like C-terminal domain-containing protein</fullName>
    </recommendedName>
</protein>
<dbReference type="GO" id="GO:0016829">
    <property type="term" value="F:lyase activity"/>
    <property type="evidence" value="ECO:0007669"/>
    <property type="project" value="InterPro"/>
</dbReference>
<dbReference type="RefSeq" id="WP_009133472.1">
    <property type="nucleotide sequence ID" value="NZ_CP102250.1"/>
</dbReference>
<dbReference type="InterPro" id="IPR008929">
    <property type="entry name" value="Chondroitin_lyas"/>
</dbReference>
<accession>G5H6V6</accession>
<dbReference type="GO" id="GO:0030313">
    <property type="term" value="C:cell envelope"/>
    <property type="evidence" value="ECO:0007669"/>
    <property type="project" value="UniProtKB-SubCell"/>
</dbReference>
<keyword evidence="5" id="KW-1185">Reference proteome</keyword>
<evidence type="ECO:0000259" key="3">
    <source>
        <dbReference type="Pfam" id="PF07940"/>
    </source>
</evidence>
<proteinExistence type="predicted"/>